<comment type="similarity">
    <text evidence="1">Belongs to the plant acyltransferase family.</text>
</comment>
<keyword evidence="5" id="KW-1185">Reference proteome</keyword>
<proteinExistence type="inferred from homology"/>
<organism evidence="4 5">
    <name type="scientific">Zingiber officinale</name>
    <name type="common">Ginger</name>
    <name type="synonym">Amomum zingiber</name>
    <dbReference type="NCBI Taxonomy" id="94328"/>
    <lineage>
        <taxon>Eukaryota</taxon>
        <taxon>Viridiplantae</taxon>
        <taxon>Streptophyta</taxon>
        <taxon>Embryophyta</taxon>
        <taxon>Tracheophyta</taxon>
        <taxon>Spermatophyta</taxon>
        <taxon>Magnoliopsida</taxon>
        <taxon>Liliopsida</taxon>
        <taxon>Zingiberales</taxon>
        <taxon>Zingiberaceae</taxon>
        <taxon>Zingiber</taxon>
    </lineage>
</organism>
<dbReference type="Proteomes" id="UP000734854">
    <property type="component" value="Unassembled WGS sequence"/>
</dbReference>
<name>A0A8J5H502_ZINOF</name>
<dbReference type="EMBL" id="JACMSC010000007">
    <property type="protein sequence ID" value="KAG6516688.1"/>
    <property type="molecule type" value="Genomic_DNA"/>
</dbReference>
<dbReference type="GO" id="GO:0016747">
    <property type="term" value="F:acyltransferase activity, transferring groups other than amino-acyl groups"/>
    <property type="evidence" value="ECO:0007669"/>
    <property type="project" value="TreeGrafter"/>
</dbReference>
<sequence length="494" mass="54692">MREEGRHRGEEGKGMKGFAVFVVLRFWGRGRRYPTVRIANLKAKMGGPDLMQYSYRAKMIEAELGMEVQVQRTTVLNHPAGAGDSREIPLTIFDRFASNINIAVLFAFSAPVPSNHQLIHALSNALLHFPLLTARLSPTHLILPGSGALVVEATVDGVELADILPFKPTPDFLLHHPPTDGPARHVLQIQLNRFPCGGLVAAATAHHRIADGQSMGAFFAAWGRAARGEPIPPPLHDRSWLRPRSPPACEFDHWDVEFVSDGCIKDFADSYRNSVDPSRITNVLLHYTGEFLAKLKAEMRNKKLTTFETLLGHLWRLITAARGLEEDVKTMMRVTVNGRQRMRPPVPNEFFGNLVLNAYPATAARKLVEGGTEGAAEVVHEAIRKVDGRYFQSVVDFGEVLRKQGREELVPVYDANEGNVLSPELEVDSWLRFGFEEVDFGSGGRLCGFLPTWLPWEGLVIFLPAVEGGGGVNAVVTLLEEHAAELRKISHSLD</sequence>
<comment type="caution">
    <text evidence="4">The sequence shown here is derived from an EMBL/GenBank/DDBJ whole genome shotgun (WGS) entry which is preliminary data.</text>
</comment>
<evidence type="ECO:0000256" key="2">
    <source>
        <dbReference type="ARBA" id="ARBA00022679"/>
    </source>
</evidence>
<keyword evidence="3" id="KW-0012">Acyltransferase</keyword>
<evidence type="ECO:0000313" key="4">
    <source>
        <dbReference type="EMBL" id="KAG6516688.1"/>
    </source>
</evidence>
<evidence type="ECO:0000256" key="1">
    <source>
        <dbReference type="ARBA" id="ARBA00009861"/>
    </source>
</evidence>
<evidence type="ECO:0000313" key="5">
    <source>
        <dbReference type="Proteomes" id="UP000734854"/>
    </source>
</evidence>
<evidence type="ECO:0000256" key="3">
    <source>
        <dbReference type="ARBA" id="ARBA00023315"/>
    </source>
</evidence>
<dbReference type="SUPFAM" id="SSF52777">
    <property type="entry name" value="CoA-dependent acyltransferases"/>
    <property type="match status" value="1"/>
</dbReference>
<accession>A0A8J5H502</accession>
<dbReference type="Pfam" id="PF02458">
    <property type="entry name" value="Transferase"/>
    <property type="match status" value="1"/>
</dbReference>
<dbReference type="PANTHER" id="PTHR31642">
    <property type="entry name" value="TRICHOTHECENE 3-O-ACETYLTRANSFERASE"/>
    <property type="match status" value="1"/>
</dbReference>
<dbReference type="AlphaFoldDB" id="A0A8J5H502"/>
<dbReference type="PANTHER" id="PTHR31642:SF151">
    <property type="entry name" value="OS12G0134700 PROTEIN"/>
    <property type="match status" value="1"/>
</dbReference>
<dbReference type="InterPro" id="IPR023213">
    <property type="entry name" value="CAT-like_dom_sf"/>
</dbReference>
<dbReference type="Gene3D" id="3.30.559.10">
    <property type="entry name" value="Chloramphenicol acetyltransferase-like domain"/>
    <property type="match status" value="2"/>
</dbReference>
<protein>
    <submittedName>
        <fullName evidence="4">Uncharacterized protein</fullName>
    </submittedName>
</protein>
<gene>
    <name evidence="4" type="ORF">ZIOFF_027161</name>
</gene>
<reference evidence="4 5" key="1">
    <citation type="submission" date="2020-08" db="EMBL/GenBank/DDBJ databases">
        <title>Plant Genome Project.</title>
        <authorList>
            <person name="Zhang R.-G."/>
        </authorList>
    </citation>
    <scope>NUCLEOTIDE SEQUENCE [LARGE SCALE GENOMIC DNA]</scope>
    <source>
        <tissue evidence="4">Rhizome</tissue>
    </source>
</reference>
<dbReference type="InterPro" id="IPR050317">
    <property type="entry name" value="Plant_Fungal_Acyltransferase"/>
</dbReference>
<keyword evidence="2" id="KW-0808">Transferase</keyword>